<evidence type="ECO:0000313" key="4">
    <source>
        <dbReference type="Proteomes" id="UP000477311"/>
    </source>
</evidence>
<keyword evidence="1" id="KW-0732">Signal</keyword>
<comment type="caution">
    <text evidence="3">The sequence shown here is derived from an EMBL/GenBank/DDBJ whole genome shotgun (WGS) entry which is preliminary data.</text>
</comment>
<dbReference type="SUPFAM" id="SSF51658">
    <property type="entry name" value="Xylose isomerase-like"/>
    <property type="match status" value="1"/>
</dbReference>
<name>A0A6M1REF9_9BACT</name>
<dbReference type="Pfam" id="PF01261">
    <property type="entry name" value="AP_endonuc_2"/>
    <property type="match status" value="1"/>
</dbReference>
<accession>A0A6M1REF9</accession>
<dbReference type="InterPro" id="IPR050312">
    <property type="entry name" value="IolE/XylAMocC-like"/>
</dbReference>
<evidence type="ECO:0000256" key="1">
    <source>
        <dbReference type="SAM" id="SignalP"/>
    </source>
</evidence>
<keyword evidence="4" id="KW-1185">Reference proteome</keyword>
<dbReference type="GO" id="GO:0016853">
    <property type="term" value="F:isomerase activity"/>
    <property type="evidence" value="ECO:0007669"/>
    <property type="project" value="UniProtKB-KW"/>
</dbReference>
<evidence type="ECO:0000313" key="3">
    <source>
        <dbReference type="EMBL" id="NGO37956.1"/>
    </source>
</evidence>
<evidence type="ECO:0000259" key="2">
    <source>
        <dbReference type="Pfam" id="PF01261"/>
    </source>
</evidence>
<dbReference type="InterPro" id="IPR013022">
    <property type="entry name" value="Xyl_isomerase-like_TIM-brl"/>
</dbReference>
<dbReference type="InterPro" id="IPR036237">
    <property type="entry name" value="Xyl_isomerase-like_sf"/>
</dbReference>
<proteinExistence type="predicted"/>
<dbReference type="PANTHER" id="PTHR12110">
    <property type="entry name" value="HYDROXYPYRUVATE ISOMERASE"/>
    <property type="match status" value="1"/>
</dbReference>
<dbReference type="AlphaFoldDB" id="A0A6M1REF9"/>
<feature type="domain" description="Xylose isomerase-like TIM barrel" evidence="2">
    <location>
        <begin position="54"/>
        <end position="268"/>
    </location>
</feature>
<protein>
    <submittedName>
        <fullName evidence="3">Sugar phosphate isomerase/epimerase</fullName>
    </submittedName>
</protein>
<dbReference type="PANTHER" id="PTHR12110:SF41">
    <property type="entry name" value="INOSOSE DEHYDRATASE"/>
    <property type="match status" value="1"/>
</dbReference>
<reference evidence="3 4" key="1">
    <citation type="submission" date="2020-02" db="EMBL/GenBank/DDBJ databases">
        <title>Draft genome sequence of Limisphaera ngatamarikiensis NGM72.4T, a thermophilic Verrucomicrobia grouped in subdivision 3.</title>
        <authorList>
            <person name="Carere C.R."/>
            <person name="Steen J."/>
            <person name="Hugenholtz P."/>
            <person name="Stott M.B."/>
        </authorList>
    </citation>
    <scope>NUCLEOTIDE SEQUENCE [LARGE SCALE GENOMIC DNA]</scope>
    <source>
        <strain evidence="3 4">NGM72.4</strain>
    </source>
</reference>
<dbReference type="RefSeq" id="WP_165105212.1">
    <property type="nucleotide sequence ID" value="NZ_JAAKYA010000006.1"/>
</dbReference>
<organism evidence="3 4">
    <name type="scientific">Limisphaera ngatamarikiensis</name>
    <dbReference type="NCBI Taxonomy" id="1324935"/>
    <lineage>
        <taxon>Bacteria</taxon>
        <taxon>Pseudomonadati</taxon>
        <taxon>Verrucomicrobiota</taxon>
        <taxon>Verrucomicrobiia</taxon>
        <taxon>Limisphaerales</taxon>
        <taxon>Limisphaeraceae</taxon>
        <taxon>Limisphaera</taxon>
    </lineage>
</organism>
<dbReference type="Proteomes" id="UP000477311">
    <property type="component" value="Unassembled WGS sequence"/>
</dbReference>
<sequence>MKAATWIACSAAALVWGAVMTTAAGPIPEDVKIGGFAVGVQAWTFNRFTAFEAVEKAASAGARVIEFYPGQPLAPGSQERWDHNASDEIIARMKEHLARYGVRAVNYGVVHGRDEAEWRRIFEFARKLDLYAVTTEDVDKLDLLERLAREYDIRVGIHNHPRRPNDPNYRVWSPTNVLEMVRNRDPRVGAAADTGHWATSGIVPLQGLRLLSGRIISVHLKDRTAIGRQTTDVPYGAGVVNVAALLDELKRQGFAGNISIEYETKWENNVPDVGQCIGFFRGYATCR</sequence>
<dbReference type="Gene3D" id="3.20.20.150">
    <property type="entry name" value="Divalent-metal-dependent TIM barrel enzymes"/>
    <property type="match status" value="1"/>
</dbReference>
<dbReference type="EMBL" id="JAAKYA010000006">
    <property type="protein sequence ID" value="NGO37956.1"/>
    <property type="molecule type" value="Genomic_DNA"/>
</dbReference>
<feature type="chain" id="PRO_5027017544" evidence="1">
    <location>
        <begin position="24"/>
        <end position="287"/>
    </location>
</feature>
<keyword evidence="3" id="KW-0413">Isomerase</keyword>
<feature type="signal peptide" evidence="1">
    <location>
        <begin position="1"/>
        <end position="23"/>
    </location>
</feature>
<gene>
    <name evidence="3" type="ORF">G4L39_00865</name>
</gene>